<feature type="transmembrane region" description="Helical" evidence="5">
    <location>
        <begin position="191"/>
        <end position="210"/>
    </location>
</feature>
<evidence type="ECO:0000313" key="7">
    <source>
        <dbReference type="Proteomes" id="UP000835052"/>
    </source>
</evidence>
<organism evidence="6 7">
    <name type="scientific">Caenorhabditis auriculariae</name>
    <dbReference type="NCBI Taxonomy" id="2777116"/>
    <lineage>
        <taxon>Eukaryota</taxon>
        <taxon>Metazoa</taxon>
        <taxon>Ecdysozoa</taxon>
        <taxon>Nematoda</taxon>
        <taxon>Chromadorea</taxon>
        <taxon>Rhabditida</taxon>
        <taxon>Rhabditina</taxon>
        <taxon>Rhabditomorpha</taxon>
        <taxon>Rhabditoidea</taxon>
        <taxon>Rhabditidae</taxon>
        <taxon>Peloderinae</taxon>
        <taxon>Caenorhabditis</taxon>
    </lineage>
</organism>
<evidence type="ECO:0000256" key="3">
    <source>
        <dbReference type="ARBA" id="ARBA00022989"/>
    </source>
</evidence>
<reference evidence="6" key="1">
    <citation type="submission" date="2020-10" db="EMBL/GenBank/DDBJ databases">
        <authorList>
            <person name="Kikuchi T."/>
        </authorList>
    </citation>
    <scope>NUCLEOTIDE SEQUENCE</scope>
    <source>
        <strain evidence="6">NKZ352</strain>
    </source>
</reference>
<evidence type="ECO:0008006" key="8">
    <source>
        <dbReference type="Google" id="ProtNLM"/>
    </source>
</evidence>
<feature type="transmembrane region" description="Helical" evidence="5">
    <location>
        <begin position="22"/>
        <end position="48"/>
    </location>
</feature>
<accession>A0A8S1HEE6</accession>
<keyword evidence="4 5" id="KW-0472">Membrane</keyword>
<protein>
    <recommendedName>
        <fullName evidence="8">G-protein coupled receptors family 1 profile domain-containing protein</fullName>
    </recommendedName>
</protein>
<dbReference type="PANTHER" id="PTHR47518">
    <property type="entry name" value="SERPENTINE RECEPTOR CLASS EPSILON-13-RELATED"/>
    <property type="match status" value="1"/>
</dbReference>
<evidence type="ECO:0000313" key="6">
    <source>
        <dbReference type="EMBL" id="CAD6193597.1"/>
    </source>
</evidence>
<comment type="subcellular location">
    <subcellularLocation>
        <location evidence="1">Membrane</location>
        <topology evidence="1">Multi-pass membrane protein</topology>
    </subcellularLocation>
</comment>
<keyword evidence="3 5" id="KW-1133">Transmembrane helix</keyword>
<dbReference type="EMBL" id="CAJGYM010000036">
    <property type="protein sequence ID" value="CAD6193597.1"/>
    <property type="molecule type" value="Genomic_DNA"/>
</dbReference>
<proteinExistence type="predicted"/>
<gene>
    <name evidence="6" type="ORF">CAUJ_LOCUS9516</name>
</gene>
<dbReference type="InterPro" id="IPR019408">
    <property type="entry name" value="7TM_GPCR_serpentine_rcpt_Srab"/>
</dbReference>
<dbReference type="Pfam" id="PF10292">
    <property type="entry name" value="7TM_GPCR_Srab"/>
    <property type="match status" value="1"/>
</dbReference>
<name>A0A8S1HEE6_9PELO</name>
<sequence length="328" mass="38369">MTSVIEPTVDVIRGDVAESPTLLALFALHVAICLVALFFNFLLLFLLYKYTVFHYHMTVICINLTTAVIICLGYLLLRSLLGLYQINHRTPTSETDQKDAFCVFDELVPQALCVLFFVFPLLLVTERTYATRRFWVYEYENFRPVVMLVCLAVWLPTLGQNARTLVGWTTPTSLAACQVLLLRKTFLQRNFWFIVVSAFSLLYMILFKILEKQNKRNEEDYVANHYSTISIRFQIRENVKTCRFFVSLNFLFLLTFLLFFVFDQDMDDDKYSPSVLTRKESTFLVFPMFGLLYALHFIFSHTQLFEKAKRTLRQLAASHGEQEKMFEP</sequence>
<dbReference type="OrthoDB" id="5853718at2759"/>
<dbReference type="AlphaFoldDB" id="A0A8S1HEE6"/>
<evidence type="ECO:0000256" key="5">
    <source>
        <dbReference type="SAM" id="Phobius"/>
    </source>
</evidence>
<feature type="transmembrane region" description="Helical" evidence="5">
    <location>
        <begin position="242"/>
        <end position="262"/>
    </location>
</feature>
<feature type="transmembrane region" description="Helical" evidence="5">
    <location>
        <begin position="55"/>
        <end position="77"/>
    </location>
</feature>
<dbReference type="GO" id="GO:0016020">
    <property type="term" value="C:membrane"/>
    <property type="evidence" value="ECO:0007669"/>
    <property type="project" value="UniProtKB-SubCell"/>
</dbReference>
<dbReference type="Gene3D" id="1.20.1070.10">
    <property type="entry name" value="Rhodopsin 7-helix transmembrane proteins"/>
    <property type="match status" value="1"/>
</dbReference>
<evidence type="ECO:0000256" key="2">
    <source>
        <dbReference type="ARBA" id="ARBA00022692"/>
    </source>
</evidence>
<dbReference type="PANTHER" id="PTHR47518:SF11">
    <property type="entry name" value="SERPENTINE RECEPTOR, CLASS E (EPSILON)-RELATED"/>
    <property type="match status" value="1"/>
</dbReference>
<keyword evidence="7" id="KW-1185">Reference proteome</keyword>
<feature type="transmembrane region" description="Helical" evidence="5">
    <location>
        <begin position="107"/>
        <end position="124"/>
    </location>
</feature>
<evidence type="ECO:0000256" key="1">
    <source>
        <dbReference type="ARBA" id="ARBA00004141"/>
    </source>
</evidence>
<keyword evidence="2 5" id="KW-0812">Transmembrane</keyword>
<evidence type="ECO:0000256" key="4">
    <source>
        <dbReference type="ARBA" id="ARBA00023136"/>
    </source>
</evidence>
<comment type="caution">
    <text evidence="6">The sequence shown here is derived from an EMBL/GenBank/DDBJ whole genome shotgun (WGS) entry which is preliminary data.</text>
</comment>
<dbReference type="Proteomes" id="UP000835052">
    <property type="component" value="Unassembled WGS sequence"/>
</dbReference>
<feature type="transmembrane region" description="Helical" evidence="5">
    <location>
        <begin position="145"/>
        <end position="162"/>
    </location>
</feature>
<feature type="transmembrane region" description="Helical" evidence="5">
    <location>
        <begin position="282"/>
        <end position="300"/>
    </location>
</feature>
<dbReference type="InterPro" id="IPR052854">
    <property type="entry name" value="Serpentine_rcpt_epsilon"/>
</dbReference>